<dbReference type="CDD" id="cd04301">
    <property type="entry name" value="NAT_SF"/>
    <property type="match status" value="1"/>
</dbReference>
<organism evidence="4 5">
    <name type="scientific">Claveliimonas bilis</name>
    <dbReference type="NCBI Taxonomy" id="3028070"/>
    <lineage>
        <taxon>Bacteria</taxon>
        <taxon>Bacillati</taxon>
        <taxon>Bacillota</taxon>
        <taxon>Clostridia</taxon>
        <taxon>Lachnospirales</taxon>
        <taxon>Lachnospiraceae</taxon>
        <taxon>Claveliimonas</taxon>
    </lineage>
</organism>
<reference evidence="5" key="1">
    <citation type="journal article" date="2023" name="Int. J. Syst. Evol. Microbiol.">
        <title>Claveliimonas bilis gen. nov., sp. nov., deoxycholic acid-producing bacteria isolated from human faeces, and reclassification of Sellimonas monacensis Zenner et al. 2021 as Claveliimonas monacensis comb. nov.</title>
        <authorList>
            <person name="Hisatomi A."/>
            <person name="Kastawa N.W.E.P.G."/>
            <person name="Song I."/>
            <person name="Ohkuma M."/>
            <person name="Fukiya S."/>
            <person name="Sakamoto M."/>
        </authorList>
    </citation>
    <scope>NUCLEOTIDE SEQUENCE [LARGE SCALE GENOMIC DNA]</scope>
    <source>
        <strain evidence="5">12BBH14</strain>
    </source>
</reference>
<keyword evidence="5" id="KW-1185">Reference proteome</keyword>
<proteinExistence type="predicted"/>
<protein>
    <submittedName>
        <fullName evidence="4">GNAT family N-acetyltransferase</fullName>
    </submittedName>
</protein>
<dbReference type="InterPro" id="IPR051635">
    <property type="entry name" value="SNAT-like"/>
</dbReference>
<accession>A0ABN6YYZ3</accession>
<evidence type="ECO:0000313" key="5">
    <source>
        <dbReference type="Proteomes" id="UP001305815"/>
    </source>
</evidence>
<feature type="domain" description="N-acetyltransferase" evidence="3">
    <location>
        <begin position="8"/>
        <end position="170"/>
    </location>
</feature>
<dbReference type="PANTHER" id="PTHR10908">
    <property type="entry name" value="SEROTONIN N-ACETYLTRANSFERASE"/>
    <property type="match status" value="1"/>
</dbReference>
<name>A0ABN6YYZ3_9FIRM</name>
<dbReference type="RefSeq" id="WP_316266090.1">
    <property type="nucleotide sequence ID" value="NZ_AP027742.1"/>
</dbReference>
<evidence type="ECO:0000256" key="2">
    <source>
        <dbReference type="ARBA" id="ARBA00023315"/>
    </source>
</evidence>
<dbReference type="PROSITE" id="PS51186">
    <property type="entry name" value="GNAT"/>
    <property type="match status" value="1"/>
</dbReference>
<keyword evidence="1" id="KW-0808">Transferase</keyword>
<keyword evidence="2" id="KW-0012">Acyltransferase</keyword>
<dbReference type="Pfam" id="PF00583">
    <property type="entry name" value="Acetyltransf_1"/>
    <property type="match status" value="1"/>
</dbReference>
<dbReference type="PANTHER" id="PTHR10908:SF0">
    <property type="entry name" value="SEROTONIN N-ACETYLTRANSFERASE"/>
    <property type="match status" value="1"/>
</dbReference>
<dbReference type="EMBL" id="AP027742">
    <property type="protein sequence ID" value="BDZ76151.1"/>
    <property type="molecule type" value="Genomic_DNA"/>
</dbReference>
<dbReference type="InterPro" id="IPR000182">
    <property type="entry name" value="GNAT_dom"/>
</dbReference>
<sequence length="170" mass="19629">MNDICMRFEFREIRQDEAEYAAQIEEICFPPNEACSRKMMLERVKTAPELFLVAVEKHTGEIAGFLNGLSTDEEKFRDEFFTDAGLYDPKGKNVLLLGLDVLPGYRRQGLAREIVSQYICREKARGREKLLLTCLEAKVEMYKKFGFHDEGISDSSWGGEQWHEMTCSLQ</sequence>
<dbReference type="InterPro" id="IPR016181">
    <property type="entry name" value="Acyl_CoA_acyltransferase"/>
</dbReference>
<dbReference type="Proteomes" id="UP001305815">
    <property type="component" value="Chromosome"/>
</dbReference>
<gene>
    <name evidence="4" type="ORF">Lac1_03340</name>
</gene>
<dbReference type="SUPFAM" id="SSF55729">
    <property type="entry name" value="Acyl-CoA N-acyltransferases (Nat)"/>
    <property type="match status" value="1"/>
</dbReference>
<dbReference type="Gene3D" id="3.40.630.30">
    <property type="match status" value="1"/>
</dbReference>
<evidence type="ECO:0000256" key="1">
    <source>
        <dbReference type="ARBA" id="ARBA00022679"/>
    </source>
</evidence>
<evidence type="ECO:0000259" key="3">
    <source>
        <dbReference type="PROSITE" id="PS51186"/>
    </source>
</evidence>
<evidence type="ECO:0000313" key="4">
    <source>
        <dbReference type="EMBL" id="BDZ76151.1"/>
    </source>
</evidence>